<evidence type="ECO:0000313" key="1">
    <source>
        <dbReference type="EMBL" id="GAC33815.1"/>
    </source>
</evidence>
<dbReference type="Proteomes" id="UP000006322">
    <property type="component" value="Unassembled WGS sequence"/>
</dbReference>
<dbReference type="STRING" id="1129793.GPLA_2922"/>
<keyword evidence="2" id="KW-1185">Reference proteome</keyword>
<evidence type="ECO:0000313" key="2">
    <source>
        <dbReference type="Proteomes" id="UP000006322"/>
    </source>
</evidence>
<name>K7AEV3_9ALTE</name>
<dbReference type="EMBL" id="BAER01000074">
    <property type="protein sequence ID" value="GAC33815.1"/>
    <property type="molecule type" value="Genomic_DNA"/>
</dbReference>
<organism evidence="1 2">
    <name type="scientific">Paraglaciecola polaris LMG 21857</name>
    <dbReference type="NCBI Taxonomy" id="1129793"/>
    <lineage>
        <taxon>Bacteria</taxon>
        <taxon>Pseudomonadati</taxon>
        <taxon>Pseudomonadota</taxon>
        <taxon>Gammaproteobacteria</taxon>
        <taxon>Alteromonadales</taxon>
        <taxon>Alteromonadaceae</taxon>
        <taxon>Paraglaciecola</taxon>
    </lineage>
</organism>
<dbReference type="RefSeq" id="WP_007105582.1">
    <property type="nucleotide sequence ID" value="NZ_BAER01000074.1"/>
</dbReference>
<sequence length="44" mass="4403">MLGLAGIDISTFLMASVPPIDAPIAIIFSVLSSGNRVGGDTLDG</sequence>
<dbReference type="AlphaFoldDB" id="K7AEV3"/>
<reference evidence="2" key="1">
    <citation type="journal article" date="2014" name="Environ. Microbiol.">
        <title>Comparative genomics of the marine bacterial genus Glaciecola reveals the high degree of genomic diversity and genomic characteristic for cold adaptation.</title>
        <authorList>
            <person name="Qin Q.L."/>
            <person name="Xie B.B."/>
            <person name="Yu Y."/>
            <person name="Shu Y.L."/>
            <person name="Rong J.C."/>
            <person name="Zhang Y.J."/>
            <person name="Zhao D.L."/>
            <person name="Chen X.L."/>
            <person name="Zhang X.Y."/>
            <person name="Chen B."/>
            <person name="Zhou B.C."/>
            <person name="Zhang Y.Z."/>
        </authorList>
    </citation>
    <scope>NUCLEOTIDE SEQUENCE [LARGE SCALE GENOMIC DNA]</scope>
    <source>
        <strain evidence="2">LMG 21857</strain>
    </source>
</reference>
<accession>K7AEV3</accession>
<protein>
    <submittedName>
        <fullName evidence="1">Uncharacterized protein</fullName>
    </submittedName>
</protein>
<proteinExistence type="predicted"/>
<comment type="caution">
    <text evidence="1">The sequence shown here is derived from an EMBL/GenBank/DDBJ whole genome shotgun (WGS) entry which is preliminary data.</text>
</comment>
<gene>
    <name evidence="1" type="ORF">GPLA_2922</name>
</gene>